<keyword evidence="2" id="KW-1185">Reference proteome</keyword>
<gene>
    <name evidence="1" type="ORF">VTL71DRAFT_14740</name>
</gene>
<organism evidence="1 2">
    <name type="scientific">Oculimacula yallundae</name>
    <dbReference type="NCBI Taxonomy" id="86028"/>
    <lineage>
        <taxon>Eukaryota</taxon>
        <taxon>Fungi</taxon>
        <taxon>Dikarya</taxon>
        <taxon>Ascomycota</taxon>
        <taxon>Pezizomycotina</taxon>
        <taxon>Leotiomycetes</taxon>
        <taxon>Helotiales</taxon>
        <taxon>Ploettnerulaceae</taxon>
        <taxon>Oculimacula</taxon>
    </lineage>
</organism>
<evidence type="ECO:0000313" key="2">
    <source>
        <dbReference type="Proteomes" id="UP001595075"/>
    </source>
</evidence>
<proteinExistence type="predicted"/>
<sequence length="96" mass="10650">MFLQPYPNGWYGLWHFTIGTGVAVHLQSAVCCQFPKHNSAIGLTLPVRLVGVSLSVVLGRILRGRRVPRVSPRADDVFGNNAIVKIILLFKGLYDF</sequence>
<name>A0ABR4CJW9_9HELO</name>
<feature type="non-terminal residue" evidence="1">
    <location>
        <position position="96"/>
    </location>
</feature>
<accession>A0ABR4CJW9</accession>
<reference evidence="1 2" key="1">
    <citation type="journal article" date="2024" name="Commun. Biol.">
        <title>Comparative genomic analysis of thermophilic fungi reveals convergent evolutionary adaptations and gene losses.</title>
        <authorList>
            <person name="Steindorff A.S."/>
            <person name="Aguilar-Pontes M.V."/>
            <person name="Robinson A.J."/>
            <person name="Andreopoulos B."/>
            <person name="LaButti K."/>
            <person name="Kuo A."/>
            <person name="Mondo S."/>
            <person name="Riley R."/>
            <person name="Otillar R."/>
            <person name="Haridas S."/>
            <person name="Lipzen A."/>
            <person name="Grimwood J."/>
            <person name="Schmutz J."/>
            <person name="Clum A."/>
            <person name="Reid I.D."/>
            <person name="Moisan M.C."/>
            <person name="Butler G."/>
            <person name="Nguyen T.T.M."/>
            <person name="Dewar K."/>
            <person name="Conant G."/>
            <person name="Drula E."/>
            <person name="Henrissat B."/>
            <person name="Hansel C."/>
            <person name="Singer S."/>
            <person name="Hutchinson M.I."/>
            <person name="de Vries R.P."/>
            <person name="Natvig D.O."/>
            <person name="Powell A.J."/>
            <person name="Tsang A."/>
            <person name="Grigoriev I.V."/>
        </authorList>
    </citation>
    <scope>NUCLEOTIDE SEQUENCE [LARGE SCALE GENOMIC DNA]</scope>
    <source>
        <strain evidence="1 2">CBS 494.80</strain>
    </source>
</reference>
<dbReference type="EMBL" id="JAZHXI010000007">
    <property type="protein sequence ID" value="KAL2070060.1"/>
    <property type="molecule type" value="Genomic_DNA"/>
</dbReference>
<protein>
    <submittedName>
        <fullName evidence="1">Uncharacterized protein</fullName>
    </submittedName>
</protein>
<comment type="caution">
    <text evidence="1">The sequence shown here is derived from an EMBL/GenBank/DDBJ whole genome shotgun (WGS) entry which is preliminary data.</text>
</comment>
<evidence type="ECO:0000313" key="1">
    <source>
        <dbReference type="EMBL" id="KAL2070060.1"/>
    </source>
</evidence>
<dbReference type="Proteomes" id="UP001595075">
    <property type="component" value="Unassembled WGS sequence"/>
</dbReference>